<dbReference type="SUPFAM" id="SSF49599">
    <property type="entry name" value="TRAF domain-like"/>
    <property type="match status" value="1"/>
</dbReference>
<dbReference type="AlphaFoldDB" id="A0A811QCN9"/>
<dbReference type="InterPro" id="IPR008974">
    <property type="entry name" value="TRAF-like"/>
</dbReference>
<protein>
    <recommendedName>
        <fullName evidence="7">BTB/POZ domain-containing protein</fullName>
    </recommendedName>
</protein>
<comment type="pathway">
    <text evidence="1">Protein modification; protein ubiquitination.</text>
</comment>
<gene>
    <name evidence="5" type="ORF">NCGR_LOCUS39641</name>
</gene>
<dbReference type="Proteomes" id="UP000604825">
    <property type="component" value="Unassembled WGS sequence"/>
</dbReference>
<dbReference type="Gene3D" id="3.30.710.10">
    <property type="entry name" value="Potassium Channel Kv1.1, Chain A"/>
    <property type="match status" value="1"/>
</dbReference>
<dbReference type="SUPFAM" id="SSF54695">
    <property type="entry name" value="POZ domain"/>
    <property type="match status" value="1"/>
</dbReference>
<dbReference type="InterPro" id="IPR011333">
    <property type="entry name" value="SKP1/BTB/POZ_sf"/>
</dbReference>
<sequence length="320" mass="35244">MAGQRQPVGHAGTSTSWHRPVSTADADTYGSSSTLSAETATGSYVLTVADYSGDKELDAAGWALPSNKFTAGGCSWRITYSHDHEDWIRFWLCLEEPPVAGGTDLDDAMVRTMYSLVDQAGQPVPSSLRKETERALSTIKSMRYTQFMKRKRFESYYLKDNRFSVRCDVTLVRRTCRLSGVMAPPDLRRHLGELLASGVGADVTLEVGGEAFAAHSSVLAARSAVFQAELFGGPPEKEDASVTTRHVRIHDIEPSVFRALLHFIYTDSLPEIDAGDETVMARRLLVAAQRYGLEGLKWICEDVLCTLCPRRAAKQLSLCS</sequence>
<keyword evidence="6" id="KW-1185">Reference proteome</keyword>
<evidence type="ECO:0000313" key="5">
    <source>
        <dbReference type="EMBL" id="CAD6256122.1"/>
    </source>
</evidence>
<dbReference type="SMART" id="SM00225">
    <property type="entry name" value="BTB"/>
    <property type="match status" value="1"/>
</dbReference>
<evidence type="ECO:0008006" key="7">
    <source>
        <dbReference type="Google" id="ProtNLM"/>
    </source>
</evidence>
<evidence type="ECO:0000259" key="4">
    <source>
        <dbReference type="PROSITE" id="PS50144"/>
    </source>
</evidence>
<dbReference type="GO" id="GO:0016567">
    <property type="term" value="P:protein ubiquitination"/>
    <property type="evidence" value="ECO:0007669"/>
    <property type="project" value="InterPro"/>
</dbReference>
<dbReference type="PROSITE" id="PS50144">
    <property type="entry name" value="MATH"/>
    <property type="match status" value="1"/>
</dbReference>
<feature type="domain" description="BTB" evidence="3">
    <location>
        <begin position="201"/>
        <end position="273"/>
    </location>
</feature>
<dbReference type="Pfam" id="PF00651">
    <property type="entry name" value="BTB"/>
    <property type="match status" value="1"/>
</dbReference>
<organism evidence="5 6">
    <name type="scientific">Miscanthus lutarioriparius</name>
    <dbReference type="NCBI Taxonomy" id="422564"/>
    <lineage>
        <taxon>Eukaryota</taxon>
        <taxon>Viridiplantae</taxon>
        <taxon>Streptophyta</taxon>
        <taxon>Embryophyta</taxon>
        <taxon>Tracheophyta</taxon>
        <taxon>Spermatophyta</taxon>
        <taxon>Magnoliopsida</taxon>
        <taxon>Liliopsida</taxon>
        <taxon>Poales</taxon>
        <taxon>Poaceae</taxon>
        <taxon>PACMAD clade</taxon>
        <taxon>Panicoideae</taxon>
        <taxon>Andropogonodae</taxon>
        <taxon>Andropogoneae</taxon>
        <taxon>Saccharinae</taxon>
        <taxon>Miscanthus</taxon>
    </lineage>
</organism>
<dbReference type="CDD" id="cd00121">
    <property type="entry name" value="MATH"/>
    <property type="match status" value="1"/>
</dbReference>
<dbReference type="PANTHER" id="PTHR26379">
    <property type="entry name" value="BTB/POZ AND MATH DOMAIN-CONTAINING PROTEIN 1"/>
    <property type="match status" value="1"/>
</dbReference>
<dbReference type="InterPro" id="IPR000210">
    <property type="entry name" value="BTB/POZ_dom"/>
</dbReference>
<feature type="domain" description="MATH" evidence="4">
    <location>
        <begin position="41"/>
        <end position="169"/>
    </location>
</feature>
<dbReference type="PANTHER" id="PTHR26379:SF483">
    <property type="entry name" value="OS11G0619800 PROTEIN"/>
    <property type="match status" value="1"/>
</dbReference>
<name>A0A811QCN9_9POAL</name>
<accession>A0A811QCN9</accession>
<reference evidence="5" key="1">
    <citation type="submission" date="2020-10" db="EMBL/GenBank/DDBJ databases">
        <authorList>
            <person name="Han B."/>
            <person name="Lu T."/>
            <person name="Zhao Q."/>
            <person name="Huang X."/>
            <person name="Zhao Y."/>
        </authorList>
    </citation>
    <scope>NUCLEOTIDE SEQUENCE</scope>
</reference>
<dbReference type="InterPro" id="IPR002083">
    <property type="entry name" value="MATH/TRAF_dom"/>
</dbReference>
<feature type="region of interest" description="Disordered" evidence="2">
    <location>
        <begin position="1"/>
        <end position="23"/>
    </location>
</feature>
<comment type="caution">
    <text evidence="5">The sequence shown here is derived from an EMBL/GenBank/DDBJ whole genome shotgun (WGS) entry which is preliminary data.</text>
</comment>
<dbReference type="PROSITE" id="PS50097">
    <property type="entry name" value="BTB"/>
    <property type="match status" value="1"/>
</dbReference>
<evidence type="ECO:0000259" key="3">
    <source>
        <dbReference type="PROSITE" id="PS50097"/>
    </source>
</evidence>
<evidence type="ECO:0000313" key="6">
    <source>
        <dbReference type="Proteomes" id="UP000604825"/>
    </source>
</evidence>
<dbReference type="OrthoDB" id="10249567at2759"/>
<proteinExistence type="predicted"/>
<dbReference type="Pfam" id="PF22486">
    <property type="entry name" value="MATH_2"/>
    <property type="match status" value="1"/>
</dbReference>
<dbReference type="Gene3D" id="2.60.210.10">
    <property type="entry name" value="Apoptosis, Tumor Necrosis Factor Receptor Associated Protein 2, Chain A"/>
    <property type="match status" value="1"/>
</dbReference>
<evidence type="ECO:0000256" key="1">
    <source>
        <dbReference type="ARBA" id="ARBA00004906"/>
    </source>
</evidence>
<evidence type="ECO:0000256" key="2">
    <source>
        <dbReference type="SAM" id="MobiDB-lite"/>
    </source>
</evidence>
<dbReference type="EMBL" id="CAJGYO010000010">
    <property type="protein sequence ID" value="CAD6256122.1"/>
    <property type="molecule type" value="Genomic_DNA"/>
</dbReference>
<dbReference type="InterPro" id="IPR045005">
    <property type="entry name" value="BPM1-6"/>
</dbReference>